<evidence type="ECO:0000313" key="2">
    <source>
        <dbReference type="Proteomes" id="UP000239239"/>
    </source>
</evidence>
<accession>A0A2S6F7P9</accession>
<keyword evidence="1" id="KW-0547">Nucleotide-binding</keyword>
<protein>
    <submittedName>
        <fullName evidence="1">Sugar ABC transporter ATP-binding protein</fullName>
    </submittedName>
</protein>
<dbReference type="InterPro" id="IPR027417">
    <property type="entry name" value="P-loop_NTPase"/>
</dbReference>
<gene>
    <name evidence="1" type="ORF">C3928_01610</name>
</gene>
<dbReference type="CDD" id="cd03216">
    <property type="entry name" value="ABC_Carb_Monos_I"/>
    <property type="match status" value="1"/>
</dbReference>
<dbReference type="RefSeq" id="WP_027227976.1">
    <property type="nucleotide sequence ID" value="NZ_CP017601.1"/>
</dbReference>
<evidence type="ECO:0000313" key="1">
    <source>
        <dbReference type="EMBL" id="PPK33456.1"/>
    </source>
</evidence>
<reference evidence="1 2" key="1">
    <citation type="submission" date="2018-02" db="EMBL/GenBank/DDBJ databases">
        <title>Draft genome sequences of four Legionella pneumophila clinical strains isolated in Ontario.</title>
        <authorList>
            <person name="Fortuna A."/>
            <person name="Ramnarine R."/>
            <person name="Li A."/>
            <person name="Frantz C."/>
            <person name="Mallo G."/>
        </authorList>
    </citation>
    <scope>NUCLEOTIDE SEQUENCE [LARGE SCALE GENOMIC DNA]</scope>
    <source>
        <strain evidence="1 2">LG61</strain>
    </source>
</reference>
<dbReference type="AlphaFoldDB" id="A0A2S6F7P9"/>
<dbReference type="GO" id="GO:0016887">
    <property type="term" value="F:ATP hydrolysis activity"/>
    <property type="evidence" value="ECO:0007669"/>
    <property type="project" value="InterPro"/>
</dbReference>
<dbReference type="InterPro" id="IPR050107">
    <property type="entry name" value="ABC_carbohydrate_import_ATPase"/>
</dbReference>
<comment type="caution">
    <text evidence="1">The sequence shown here is derived from an EMBL/GenBank/DDBJ whole genome shotgun (WGS) entry which is preliminary data.</text>
</comment>
<dbReference type="SMART" id="SM00382">
    <property type="entry name" value="AAA"/>
    <property type="match status" value="1"/>
</dbReference>
<keyword evidence="1" id="KW-0067">ATP-binding</keyword>
<dbReference type="Pfam" id="PF00005">
    <property type="entry name" value="ABC_tran"/>
    <property type="match status" value="1"/>
</dbReference>
<organism evidence="1 2">
    <name type="scientific">Legionella pneumophila</name>
    <dbReference type="NCBI Taxonomy" id="446"/>
    <lineage>
        <taxon>Bacteria</taxon>
        <taxon>Pseudomonadati</taxon>
        <taxon>Pseudomonadota</taxon>
        <taxon>Gammaproteobacteria</taxon>
        <taxon>Legionellales</taxon>
        <taxon>Legionellaceae</taxon>
        <taxon>Legionella</taxon>
    </lineage>
</organism>
<dbReference type="OrthoDB" id="9776369at2"/>
<sequence length="246" mass="27434">MINSHQTQPLLRLENIEKSYGSHRILNKVSFCLYPGEITALIGDNGAGKSTLVQIISGYIQADKGNIYWQEQPLCYSNKYNAPFEMRRMGIQVVHQQLALIDELSIWRNFFLGNEINKKIGPFKCLNIGLMQHIASQSLQSFGLVRPPNIDLPVKKLSGGERQMLVVCRAKYFNAKLLILDEPTSALSPAQADKVLQIIKNIAQAGIAIVFITHNPAHVQNTAHKVIKLSCGTIKIMELTNTLIKG</sequence>
<dbReference type="EMBL" id="PQWY01000002">
    <property type="protein sequence ID" value="PPK33456.1"/>
    <property type="molecule type" value="Genomic_DNA"/>
</dbReference>
<dbReference type="GO" id="GO:0005524">
    <property type="term" value="F:ATP binding"/>
    <property type="evidence" value="ECO:0007669"/>
    <property type="project" value="UniProtKB-KW"/>
</dbReference>
<proteinExistence type="predicted"/>
<dbReference type="PANTHER" id="PTHR43790">
    <property type="entry name" value="CARBOHYDRATE TRANSPORT ATP-BINDING PROTEIN MG119-RELATED"/>
    <property type="match status" value="1"/>
</dbReference>
<dbReference type="InterPro" id="IPR003439">
    <property type="entry name" value="ABC_transporter-like_ATP-bd"/>
</dbReference>
<name>A0A2S6F7P9_LEGPN</name>
<dbReference type="PANTHER" id="PTHR43790:SF8">
    <property type="entry name" value="SUGAR ABC TRANSPORTER ATP-BINDING PROTEIN"/>
    <property type="match status" value="1"/>
</dbReference>
<dbReference type="Proteomes" id="UP000239239">
    <property type="component" value="Unassembled WGS sequence"/>
</dbReference>
<dbReference type="InterPro" id="IPR003593">
    <property type="entry name" value="AAA+_ATPase"/>
</dbReference>
<dbReference type="SUPFAM" id="SSF52540">
    <property type="entry name" value="P-loop containing nucleoside triphosphate hydrolases"/>
    <property type="match status" value="1"/>
</dbReference>
<dbReference type="PROSITE" id="PS50893">
    <property type="entry name" value="ABC_TRANSPORTER_2"/>
    <property type="match status" value="1"/>
</dbReference>
<dbReference type="Gene3D" id="3.40.50.300">
    <property type="entry name" value="P-loop containing nucleotide triphosphate hydrolases"/>
    <property type="match status" value="1"/>
</dbReference>